<protein>
    <submittedName>
        <fullName evidence="9">Uncharacterized protein</fullName>
    </submittedName>
</protein>
<evidence type="ECO:0000256" key="5">
    <source>
        <dbReference type="ARBA" id="ARBA00022989"/>
    </source>
</evidence>
<feature type="compositionally biased region" description="Basic residues" evidence="7">
    <location>
        <begin position="122"/>
        <end position="134"/>
    </location>
</feature>
<evidence type="ECO:0000313" key="10">
    <source>
        <dbReference type="Proteomes" id="UP000054408"/>
    </source>
</evidence>
<evidence type="ECO:0000313" key="9">
    <source>
        <dbReference type="EMBL" id="KNC56262.1"/>
    </source>
</evidence>
<feature type="transmembrane region" description="Helical" evidence="8">
    <location>
        <begin position="60"/>
        <end position="90"/>
    </location>
</feature>
<comment type="similarity">
    <text evidence="2">Belongs to the TMEM208 family.</text>
</comment>
<accession>A0A0L0DVQ5</accession>
<evidence type="ECO:0000256" key="7">
    <source>
        <dbReference type="SAM" id="MobiDB-lite"/>
    </source>
</evidence>
<dbReference type="Pfam" id="PF05620">
    <property type="entry name" value="TMEM208_SND2"/>
    <property type="match status" value="1"/>
</dbReference>
<keyword evidence="10" id="KW-1185">Reference proteome</keyword>
<feature type="transmembrane region" description="Helical" evidence="8">
    <location>
        <begin position="12"/>
        <end position="40"/>
    </location>
</feature>
<dbReference type="PANTHER" id="PTHR13505:SF7">
    <property type="entry name" value="TRANSMEMBRANE PROTEIN 208"/>
    <property type="match status" value="1"/>
</dbReference>
<dbReference type="GO" id="GO:0006624">
    <property type="term" value="P:vacuolar protein processing"/>
    <property type="evidence" value="ECO:0007669"/>
    <property type="project" value="TreeGrafter"/>
</dbReference>
<evidence type="ECO:0000256" key="1">
    <source>
        <dbReference type="ARBA" id="ARBA00004477"/>
    </source>
</evidence>
<reference evidence="9 10" key="1">
    <citation type="submission" date="2010-05" db="EMBL/GenBank/DDBJ databases">
        <title>The Genome Sequence of Thecamonas trahens ATCC 50062.</title>
        <authorList>
            <consortium name="The Broad Institute Genome Sequencing Platform"/>
            <person name="Russ C."/>
            <person name="Cuomo C."/>
            <person name="Shea T."/>
            <person name="Young S.K."/>
            <person name="Zeng Q."/>
            <person name="Koehrsen M."/>
            <person name="Haas B."/>
            <person name="Borodovsky M."/>
            <person name="Guigo R."/>
            <person name="Alvarado L."/>
            <person name="Berlin A."/>
            <person name="Bochicchio J."/>
            <person name="Borenstein D."/>
            <person name="Chapman S."/>
            <person name="Chen Z."/>
            <person name="Freedman E."/>
            <person name="Gellesch M."/>
            <person name="Goldberg J."/>
            <person name="Griggs A."/>
            <person name="Gujja S."/>
            <person name="Heilman E."/>
            <person name="Heiman D."/>
            <person name="Hepburn T."/>
            <person name="Howarth C."/>
            <person name="Jen D."/>
            <person name="Larson L."/>
            <person name="Mehta T."/>
            <person name="Park D."/>
            <person name="Pearson M."/>
            <person name="Roberts A."/>
            <person name="Saif S."/>
            <person name="Shenoy N."/>
            <person name="Sisk P."/>
            <person name="Stolte C."/>
            <person name="Sykes S."/>
            <person name="Thomson T."/>
            <person name="Walk T."/>
            <person name="White J."/>
            <person name="Yandava C."/>
            <person name="Burger G."/>
            <person name="Gray M.W."/>
            <person name="Holland P.W.H."/>
            <person name="King N."/>
            <person name="Lang F.B.F."/>
            <person name="Roger A.J."/>
            <person name="Ruiz-Trillo I."/>
            <person name="Lander E."/>
            <person name="Nusbaum C."/>
        </authorList>
    </citation>
    <scope>NUCLEOTIDE SEQUENCE [LARGE SCALE GENOMIC DNA]</scope>
    <source>
        <strain evidence="9 10">ATCC 50062</strain>
    </source>
</reference>
<keyword evidence="4" id="KW-0256">Endoplasmic reticulum</keyword>
<dbReference type="GO" id="GO:0005789">
    <property type="term" value="C:endoplasmic reticulum membrane"/>
    <property type="evidence" value="ECO:0007669"/>
    <property type="project" value="UniProtKB-SubCell"/>
</dbReference>
<sequence length="134" mass="15156">MCRPQAVFVLVRLLWLGGIGSTSTLAIFTVTMAVDALLIAQLNKVYDISTGGLSEYFADVLYLSWIALVAASYSMRAFWVFITIPIFALYKLWTSVIAPLLSSSSAPVIEESPAERKIRERKERRKERARMKRH</sequence>
<dbReference type="AlphaFoldDB" id="A0A0L0DVQ5"/>
<evidence type="ECO:0000256" key="2">
    <source>
        <dbReference type="ARBA" id="ARBA00009950"/>
    </source>
</evidence>
<dbReference type="RefSeq" id="XP_013760784.1">
    <property type="nucleotide sequence ID" value="XM_013905330.1"/>
</dbReference>
<evidence type="ECO:0000256" key="3">
    <source>
        <dbReference type="ARBA" id="ARBA00022692"/>
    </source>
</evidence>
<dbReference type="PANTHER" id="PTHR13505">
    <property type="entry name" value="TRANSMEMBRANE PROTEIN 208"/>
    <property type="match status" value="1"/>
</dbReference>
<evidence type="ECO:0000256" key="6">
    <source>
        <dbReference type="ARBA" id="ARBA00023136"/>
    </source>
</evidence>
<keyword evidence="6 8" id="KW-0472">Membrane</keyword>
<dbReference type="GeneID" id="25561923"/>
<dbReference type="GO" id="GO:0005773">
    <property type="term" value="C:vacuole"/>
    <property type="evidence" value="ECO:0007669"/>
    <property type="project" value="GOC"/>
</dbReference>
<keyword evidence="5 8" id="KW-1133">Transmembrane helix</keyword>
<evidence type="ECO:0000256" key="4">
    <source>
        <dbReference type="ARBA" id="ARBA00022824"/>
    </source>
</evidence>
<gene>
    <name evidence="9" type="ORF">AMSG_02231</name>
</gene>
<comment type="subcellular location">
    <subcellularLocation>
        <location evidence="1">Endoplasmic reticulum membrane</location>
        <topology evidence="1">Multi-pass membrane protein</topology>
    </subcellularLocation>
</comment>
<dbReference type="Proteomes" id="UP000054408">
    <property type="component" value="Unassembled WGS sequence"/>
</dbReference>
<organism evidence="9 10">
    <name type="scientific">Thecamonas trahens ATCC 50062</name>
    <dbReference type="NCBI Taxonomy" id="461836"/>
    <lineage>
        <taxon>Eukaryota</taxon>
        <taxon>Apusozoa</taxon>
        <taxon>Apusomonadida</taxon>
        <taxon>Apusomonadidae</taxon>
        <taxon>Thecamonas</taxon>
    </lineage>
</organism>
<dbReference type="EMBL" id="GL349441">
    <property type="protein sequence ID" value="KNC56262.1"/>
    <property type="molecule type" value="Genomic_DNA"/>
</dbReference>
<name>A0A0L0DVQ5_THETB</name>
<feature type="region of interest" description="Disordered" evidence="7">
    <location>
        <begin position="107"/>
        <end position="134"/>
    </location>
</feature>
<dbReference type="InterPro" id="IPR008506">
    <property type="entry name" value="SND2/TMEM208"/>
</dbReference>
<evidence type="ECO:0000256" key="8">
    <source>
        <dbReference type="SAM" id="Phobius"/>
    </source>
</evidence>
<proteinExistence type="inferred from homology"/>
<dbReference type="OrthoDB" id="10012212at2759"/>
<keyword evidence="3 8" id="KW-0812">Transmembrane</keyword>